<name>A0A239GVZ9_9BACT</name>
<evidence type="ECO:0000256" key="1">
    <source>
        <dbReference type="ARBA" id="ARBA00004651"/>
    </source>
</evidence>
<feature type="transmembrane region" description="Helical" evidence="6">
    <location>
        <begin position="477"/>
        <end position="495"/>
    </location>
</feature>
<dbReference type="Proteomes" id="UP000198356">
    <property type="component" value="Unassembled WGS sequence"/>
</dbReference>
<evidence type="ECO:0000256" key="3">
    <source>
        <dbReference type="ARBA" id="ARBA00022692"/>
    </source>
</evidence>
<keyword evidence="3 6" id="KW-0812">Transmembrane</keyword>
<feature type="transmembrane region" description="Helical" evidence="6">
    <location>
        <begin position="422"/>
        <end position="440"/>
    </location>
</feature>
<evidence type="ECO:0000313" key="8">
    <source>
        <dbReference type="Proteomes" id="UP000198356"/>
    </source>
</evidence>
<proteinExistence type="predicted"/>
<feature type="transmembrane region" description="Helical" evidence="6">
    <location>
        <begin position="452"/>
        <end position="471"/>
    </location>
</feature>
<keyword evidence="2" id="KW-1003">Cell membrane</keyword>
<gene>
    <name evidence="7" type="ORF">SAMN05421770_10284</name>
</gene>
<dbReference type="EMBL" id="FZOU01000002">
    <property type="protein sequence ID" value="SNS72703.1"/>
    <property type="molecule type" value="Genomic_DNA"/>
</dbReference>
<dbReference type="AlphaFoldDB" id="A0A239GVZ9"/>
<keyword evidence="8" id="KW-1185">Reference proteome</keyword>
<feature type="transmembrane region" description="Helical" evidence="6">
    <location>
        <begin position="370"/>
        <end position="388"/>
    </location>
</feature>
<evidence type="ECO:0000256" key="4">
    <source>
        <dbReference type="ARBA" id="ARBA00022989"/>
    </source>
</evidence>
<dbReference type="GO" id="GO:0005886">
    <property type="term" value="C:plasma membrane"/>
    <property type="evidence" value="ECO:0007669"/>
    <property type="project" value="UniProtKB-SubCell"/>
</dbReference>
<feature type="transmembrane region" description="Helical" evidence="6">
    <location>
        <begin position="73"/>
        <end position="93"/>
    </location>
</feature>
<dbReference type="PANTHER" id="PTHR30509:SF9">
    <property type="entry name" value="MULTIDRUG RESISTANCE PROTEIN MDTO"/>
    <property type="match status" value="1"/>
</dbReference>
<reference evidence="7 8" key="1">
    <citation type="submission" date="2017-06" db="EMBL/GenBank/DDBJ databases">
        <authorList>
            <person name="Kim H.J."/>
            <person name="Triplett B.A."/>
        </authorList>
    </citation>
    <scope>NUCLEOTIDE SEQUENCE [LARGE SCALE GENOMIC DNA]</scope>
    <source>
        <strain evidence="7 8">DSM 18704</strain>
    </source>
</reference>
<accession>A0A239GVZ9</accession>
<feature type="transmembrane region" description="Helical" evidence="6">
    <location>
        <begin position="36"/>
        <end position="61"/>
    </location>
</feature>
<keyword evidence="4 6" id="KW-1133">Transmembrane helix</keyword>
<evidence type="ECO:0000256" key="5">
    <source>
        <dbReference type="ARBA" id="ARBA00023136"/>
    </source>
</evidence>
<protein>
    <submittedName>
        <fullName evidence="7">Multidrug resistance protein MdtO</fullName>
    </submittedName>
</protein>
<organism evidence="7 8">
    <name type="scientific">Granulicella rosea</name>
    <dbReference type="NCBI Taxonomy" id="474952"/>
    <lineage>
        <taxon>Bacteria</taxon>
        <taxon>Pseudomonadati</taxon>
        <taxon>Acidobacteriota</taxon>
        <taxon>Terriglobia</taxon>
        <taxon>Terriglobales</taxon>
        <taxon>Acidobacteriaceae</taxon>
        <taxon>Granulicella</taxon>
    </lineage>
</organism>
<keyword evidence="5 6" id="KW-0472">Membrane</keyword>
<comment type="subcellular location">
    <subcellularLocation>
        <location evidence="1">Cell membrane</location>
        <topology evidence="1">Multi-pass membrane protein</topology>
    </subcellularLocation>
</comment>
<evidence type="ECO:0000313" key="7">
    <source>
        <dbReference type="EMBL" id="SNS72703.1"/>
    </source>
</evidence>
<dbReference type="PANTHER" id="PTHR30509">
    <property type="entry name" value="P-HYDROXYBENZOIC ACID EFFLUX PUMP SUBUNIT-RELATED"/>
    <property type="match status" value="1"/>
</dbReference>
<feature type="transmembrane region" description="Helical" evidence="6">
    <location>
        <begin position="99"/>
        <end position="116"/>
    </location>
</feature>
<evidence type="ECO:0000256" key="2">
    <source>
        <dbReference type="ARBA" id="ARBA00022475"/>
    </source>
</evidence>
<evidence type="ECO:0000256" key="6">
    <source>
        <dbReference type="SAM" id="Phobius"/>
    </source>
</evidence>
<feature type="transmembrane region" description="Helical" evidence="6">
    <location>
        <begin position="151"/>
        <end position="173"/>
    </location>
</feature>
<feature type="transmembrane region" description="Helical" evidence="6">
    <location>
        <begin position="395"/>
        <end position="416"/>
    </location>
</feature>
<sequence length="605" mass="65401">MATERAPRKTLGDALWGELAPFPGRLAGSLRDTLSIVVALVLAETLRVNGISLALALIFLLQREHPGLTLRSALQLLGGAVVALGLALVWVQFTDGVEVARFLGVAIGVFCAAFGMAATRYPLFFTIFGFYGFLDLSLWDTHRSPTAVVNASLQNVASLALVLGVSVAMEYVFASRHPAEELSEQLSKRLRLLHDFYTAMAEPVHDLTLLKSLHARIVQYAHAGDLRMNQLYEELQGNTPAGLRFRIGLLTRVLEQSALVGYRKAVPTESEREALAAIAAACASTPHEALTTLPASASTRLREIQGALRQYAVTTALPASMVDDGHWQGQPSSSFFLQDAFTAPQALYYSLKLTLSAMVCYLIYNAIAWPGIITCVVTVLFTGLSSTGAMKQKQLYRLTGAAIGGAIAIATESFLFPNMDSIATLALVVAAVTLLAAWVMRSPHAGYTGIQIGFGFFITALQGFSAATQIAPARDRVIGVALGIVVMWFVFDQLWPTRSSDVLRQILARTQAATERLRGQAASLEGVRPESLAGWRAGVSADLGNMQTMGAASYFDFGRARLRELARTRRLTREIEASAAAFYLAVEQARTESLESERSRPSTAH</sequence>